<keyword evidence="4" id="KW-1185">Reference proteome</keyword>
<sequence>MAGPSAPKQSVRLVQAHKNAGTELSAGSVLTVSASTADWLIRQGIAKPDNGPATPKPQTPKPTQENEQ</sequence>
<dbReference type="InterPro" id="IPR055634">
    <property type="entry name" value="DUF7210"/>
</dbReference>
<dbReference type="RefSeq" id="WP_166453739.1">
    <property type="nucleotide sequence ID" value="NZ_JAAOMA010000048.1"/>
</dbReference>
<comment type="caution">
    <text evidence="3">The sequence shown here is derived from an EMBL/GenBank/DDBJ whole genome shotgun (WGS) entry which is preliminary data.</text>
</comment>
<feature type="region of interest" description="Disordered" evidence="1">
    <location>
        <begin position="43"/>
        <end position="68"/>
    </location>
</feature>
<organism evidence="3 4">
    <name type="scientific">Chromobacterium fluminis</name>
    <dbReference type="NCBI Taxonomy" id="3044269"/>
    <lineage>
        <taxon>Bacteria</taxon>
        <taxon>Pseudomonadati</taxon>
        <taxon>Pseudomonadota</taxon>
        <taxon>Betaproteobacteria</taxon>
        <taxon>Neisseriales</taxon>
        <taxon>Chromobacteriaceae</taxon>
        <taxon>Chromobacterium</taxon>
    </lineage>
</organism>
<dbReference type="Proteomes" id="UP001515641">
    <property type="component" value="Unassembled WGS sequence"/>
</dbReference>
<reference evidence="3 4" key="1">
    <citation type="submission" date="2020-03" db="EMBL/GenBank/DDBJ databases">
        <title>Draft genome sequence of environmentally isolated cultures.</title>
        <authorList>
            <person name="Wilson H.S."/>
            <person name="De Leon M.E."/>
        </authorList>
    </citation>
    <scope>NUCLEOTIDE SEQUENCE [LARGE SCALE GENOMIC DNA]</scope>
    <source>
        <strain evidence="3 4">HSC-31F16</strain>
    </source>
</reference>
<evidence type="ECO:0000259" key="2">
    <source>
        <dbReference type="Pfam" id="PF23843"/>
    </source>
</evidence>
<protein>
    <recommendedName>
        <fullName evidence="2">DUF7210 domain-containing protein</fullName>
    </recommendedName>
</protein>
<dbReference type="Pfam" id="PF23843">
    <property type="entry name" value="DUF7210"/>
    <property type="match status" value="1"/>
</dbReference>
<evidence type="ECO:0000256" key="1">
    <source>
        <dbReference type="SAM" id="MobiDB-lite"/>
    </source>
</evidence>
<accession>A0ABX0LAF9</accession>
<evidence type="ECO:0000313" key="4">
    <source>
        <dbReference type="Proteomes" id="UP001515641"/>
    </source>
</evidence>
<evidence type="ECO:0000313" key="3">
    <source>
        <dbReference type="EMBL" id="NHR08033.1"/>
    </source>
</evidence>
<dbReference type="EMBL" id="JAAOMA010000048">
    <property type="protein sequence ID" value="NHR08033.1"/>
    <property type="molecule type" value="Genomic_DNA"/>
</dbReference>
<feature type="domain" description="DUF7210" evidence="2">
    <location>
        <begin position="10"/>
        <end position="46"/>
    </location>
</feature>
<proteinExistence type="predicted"/>
<gene>
    <name evidence="3" type="ORF">HA052_22850</name>
</gene>
<name>A0ABX0LAF9_9NEIS</name>